<evidence type="ECO:0000256" key="1">
    <source>
        <dbReference type="ARBA" id="ARBA00022741"/>
    </source>
</evidence>
<organism evidence="5 6">
    <name type="scientific">Diaporthe australafricana</name>
    <dbReference type="NCBI Taxonomy" id="127596"/>
    <lineage>
        <taxon>Eukaryota</taxon>
        <taxon>Fungi</taxon>
        <taxon>Dikarya</taxon>
        <taxon>Ascomycota</taxon>
        <taxon>Pezizomycotina</taxon>
        <taxon>Sordariomycetes</taxon>
        <taxon>Sordariomycetidae</taxon>
        <taxon>Diaporthales</taxon>
        <taxon>Diaporthaceae</taxon>
        <taxon>Diaporthe</taxon>
    </lineage>
</organism>
<keyword evidence="3" id="KW-0238">DNA-binding</keyword>
<reference evidence="5 6" key="1">
    <citation type="journal article" date="2024" name="IMA Fungus">
        <title>IMA Genome - F19 : A genome assembly and annotation guide to empower mycologists, including annotated draft genome sequences of Ceratocystis pirilliformis, Diaporthe australafricana, Fusarium ophioides, Paecilomyces lecythidis, and Sporothrix stenoceras.</title>
        <authorList>
            <person name="Aylward J."/>
            <person name="Wilson A.M."/>
            <person name="Visagie C.M."/>
            <person name="Spraker J."/>
            <person name="Barnes I."/>
            <person name="Buitendag C."/>
            <person name="Ceriani C."/>
            <person name="Del Mar Angel L."/>
            <person name="du Plessis D."/>
            <person name="Fuchs T."/>
            <person name="Gasser K."/>
            <person name="Kramer D."/>
            <person name="Li W."/>
            <person name="Munsamy K."/>
            <person name="Piso A."/>
            <person name="Price J.L."/>
            <person name="Sonnekus B."/>
            <person name="Thomas C."/>
            <person name="van der Nest A."/>
            <person name="van Dijk A."/>
            <person name="van Heerden A."/>
            <person name="van Vuuren N."/>
            <person name="Yilmaz N."/>
            <person name="Duong T.A."/>
            <person name="van der Merwe N.A."/>
            <person name="Wingfield M.J."/>
            <person name="Wingfield B.D."/>
        </authorList>
    </citation>
    <scope>NUCLEOTIDE SEQUENCE [LARGE SCALE GENOMIC DNA]</scope>
    <source>
        <strain evidence="5 6">CMW 18300</strain>
    </source>
</reference>
<dbReference type="SMART" id="SM00534">
    <property type="entry name" value="MUTSac"/>
    <property type="match status" value="1"/>
</dbReference>
<feature type="domain" description="DNA mismatch repair proteins mutS family" evidence="4">
    <location>
        <begin position="39"/>
        <end position="140"/>
    </location>
</feature>
<evidence type="ECO:0000259" key="4">
    <source>
        <dbReference type="SMART" id="SM00534"/>
    </source>
</evidence>
<dbReference type="Gene3D" id="3.40.50.300">
    <property type="entry name" value="P-loop containing nucleotide triphosphate hydrolases"/>
    <property type="match status" value="1"/>
</dbReference>
<comment type="caution">
    <text evidence="5">The sequence shown here is derived from an EMBL/GenBank/DDBJ whole genome shotgun (WGS) entry which is preliminary data.</text>
</comment>
<evidence type="ECO:0000256" key="3">
    <source>
        <dbReference type="ARBA" id="ARBA00023125"/>
    </source>
</evidence>
<proteinExistence type="predicted"/>
<dbReference type="Proteomes" id="UP001583177">
    <property type="component" value="Unassembled WGS sequence"/>
</dbReference>
<dbReference type="InterPro" id="IPR000432">
    <property type="entry name" value="DNA_mismatch_repair_MutS_C"/>
</dbReference>
<name>A0ABR3VV52_9PEZI</name>
<keyword evidence="1" id="KW-0547">Nucleotide-binding</keyword>
<dbReference type="Pfam" id="PF00488">
    <property type="entry name" value="MutS_V"/>
    <property type="match status" value="1"/>
</dbReference>
<evidence type="ECO:0000313" key="6">
    <source>
        <dbReference type="Proteomes" id="UP001583177"/>
    </source>
</evidence>
<keyword evidence="2" id="KW-0067">ATP-binding</keyword>
<gene>
    <name evidence="5" type="primary">MSH3_2</name>
    <name evidence="5" type="ORF">Daus18300_014479</name>
</gene>
<dbReference type="EMBL" id="JAWRVE010000299">
    <property type="protein sequence ID" value="KAL1845639.1"/>
    <property type="molecule type" value="Genomic_DNA"/>
</dbReference>
<keyword evidence="6" id="KW-1185">Reference proteome</keyword>
<evidence type="ECO:0000256" key="2">
    <source>
        <dbReference type="ARBA" id="ARBA00022840"/>
    </source>
</evidence>
<dbReference type="InterPro" id="IPR027417">
    <property type="entry name" value="P-loop_NTPase"/>
</dbReference>
<protein>
    <submittedName>
        <fullName evidence="5">Mismatch repair protein msh3</fullName>
    </submittedName>
</protein>
<evidence type="ECO:0000313" key="5">
    <source>
        <dbReference type="EMBL" id="KAL1845639.1"/>
    </source>
</evidence>
<sequence>MSWISTHDDPTKARREEIPLTITLSSASPTSSCPAGATPAGRQHALTLRDSIQTRVSERDSLVAGESTFMVEVSETAAILRASLRHAVLGNFVRETRCLPLCLPHYQNIANISRGMGGLVRNVHMRFTVKERERYLTHLQGARTSVLSLMSPFFCLDSRSASPQGGLPSADLSTRYV</sequence>
<accession>A0ABR3VV52</accession>